<dbReference type="InterPro" id="IPR004473">
    <property type="entry name" value="Restrct_endonuc_typeI_HsdR"/>
</dbReference>
<dbReference type="EMBL" id="CP035758">
    <property type="protein sequence ID" value="QBD83366.1"/>
    <property type="molecule type" value="Genomic_DNA"/>
</dbReference>
<dbReference type="REBASE" id="301028">
    <property type="entry name" value="KbaG2ORF3865P"/>
</dbReference>
<evidence type="ECO:0000256" key="3">
    <source>
        <dbReference type="ARBA" id="ARBA00011296"/>
    </source>
</evidence>
<dbReference type="CDD" id="cd18800">
    <property type="entry name" value="SF2_C_EcoR124I-like"/>
    <property type="match status" value="1"/>
</dbReference>
<dbReference type="PROSITE" id="PS51192">
    <property type="entry name" value="HELICASE_ATP_BIND_1"/>
    <property type="match status" value="1"/>
</dbReference>
<proteinExistence type="inferred from homology"/>
<keyword evidence="7 13" id="KW-0255">Endonuclease</keyword>
<dbReference type="Pfam" id="PF22679">
    <property type="entry name" value="T1R_D3-like"/>
    <property type="match status" value="1"/>
</dbReference>
<dbReference type="SMART" id="SM00487">
    <property type="entry name" value="DEXDc"/>
    <property type="match status" value="1"/>
</dbReference>
<comment type="catalytic activity">
    <reaction evidence="1 11">
        <text>Endonucleolytic cleavage of DNA to give random double-stranded fragments with terminal 5'-phosphates, ATP is simultaneously hydrolyzed.</text>
        <dbReference type="EC" id="3.1.21.3"/>
    </reaction>
</comment>
<dbReference type="AlphaFoldDB" id="A0A4P6K6X2"/>
<dbReference type="InterPro" id="IPR021810">
    <property type="entry name" value="T1RH-like_C"/>
</dbReference>
<evidence type="ECO:0000256" key="9">
    <source>
        <dbReference type="ARBA" id="ARBA00022840"/>
    </source>
</evidence>
<reference evidence="13 14" key="1">
    <citation type="submission" date="2019-01" db="EMBL/GenBank/DDBJ databases">
        <title>Ktedonosporobacter rubrisoli SCAWS-G2.</title>
        <authorList>
            <person name="Huang Y."/>
            <person name="Yan B."/>
        </authorList>
    </citation>
    <scope>NUCLEOTIDE SEQUENCE [LARGE SCALE GENOMIC DNA]</scope>
    <source>
        <strain evidence="13 14">SCAWS-G2</strain>
    </source>
</reference>
<evidence type="ECO:0000259" key="12">
    <source>
        <dbReference type="PROSITE" id="PS51192"/>
    </source>
</evidence>
<dbReference type="InterPro" id="IPR051268">
    <property type="entry name" value="Type-I_R_enzyme_R_subunit"/>
</dbReference>
<organism evidence="13 14">
    <name type="scientific">Ktedonosporobacter rubrisoli</name>
    <dbReference type="NCBI Taxonomy" id="2509675"/>
    <lineage>
        <taxon>Bacteria</taxon>
        <taxon>Bacillati</taxon>
        <taxon>Chloroflexota</taxon>
        <taxon>Ktedonobacteria</taxon>
        <taxon>Ktedonobacterales</taxon>
        <taxon>Ktedonosporobacteraceae</taxon>
        <taxon>Ktedonosporobacter</taxon>
    </lineage>
</organism>
<dbReference type="CDD" id="cd18030">
    <property type="entry name" value="DEXHc_RE_I_HsdR"/>
    <property type="match status" value="1"/>
</dbReference>
<comment type="function">
    <text evidence="11">Subunit R is required for both nuclease and ATPase activities, but not for modification.</text>
</comment>
<dbReference type="SUPFAM" id="SSF52540">
    <property type="entry name" value="P-loop containing nucleoside triphosphate hydrolases"/>
    <property type="match status" value="2"/>
</dbReference>
<dbReference type="InterPro" id="IPR014001">
    <property type="entry name" value="Helicase_ATP-bd"/>
</dbReference>
<evidence type="ECO:0000256" key="6">
    <source>
        <dbReference type="ARBA" id="ARBA00022747"/>
    </source>
</evidence>
<name>A0A4P6K6X2_KTERU</name>
<evidence type="ECO:0000256" key="8">
    <source>
        <dbReference type="ARBA" id="ARBA00022801"/>
    </source>
</evidence>
<gene>
    <name evidence="13" type="ORF">EPA93_03875</name>
</gene>
<comment type="similarity">
    <text evidence="2 11">Belongs to the HsdR family.</text>
</comment>
<evidence type="ECO:0000256" key="11">
    <source>
        <dbReference type="RuleBase" id="RU364115"/>
    </source>
</evidence>
<evidence type="ECO:0000256" key="7">
    <source>
        <dbReference type="ARBA" id="ARBA00022759"/>
    </source>
</evidence>
<dbReference type="KEGG" id="kbs:EPA93_03875"/>
<dbReference type="PANTHER" id="PTHR30195">
    <property type="entry name" value="TYPE I SITE-SPECIFIC DEOXYRIBONUCLEASE PROTEIN SUBUNIT M AND R"/>
    <property type="match status" value="1"/>
</dbReference>
<dbReference type="InterPro" id="IPR007409">
    <property type="entry name" value="Restrct_endonuc_type1_HsdR_N"/>
</dbReference>
<dbReference type="Gene3D" id="3.40.50.300">
    <property type="entry name" value="P-loop containing nucleotide triphosphate hydrolases"/>
    <property type="match status" value="3"/>
</dbReference>
<evidence type="ECO:0000256" key="10">
    <source>
        <dbReference type="ARBA" id="ARBA00023125"/>
    </source>
</evidence>
<dbReference type="Pfam" id="PF18766">
    <property type="entry name" value="SWI2_SNF2"/>
    <property type="match status" value="1"/>
</dbReference>
<dbReference type="Pfam" id="PF11867">
    <property type="entry name" value="T1RH-like_C"/>
    <property type="match status" value="1"/>
</dbReference>
<keyword evidence="8 11" id="KW-0378">Hydrolase</keyword>
<keyword evidence="6 11" id="KW-0680">Restriction system</keyword>
<dbReference type="EC" id="3.1.21.3" evidence="11"/>
<dbReference type="Pfam" id="PF04313">
    <property type="entry name" value="HSDR_N"/>
    <property type="match status" value="1"/>
</dbReference>
<dbReference type="CDD" id="cd22332">
    <property type="entry name" value="HsdR_N"/>
    <property type="match status" value="1"/>
</dbReference>
<dbReference type="GO" id="GO:0005524">
    <property type="term" value="F:ATP binding"/>
    <property type="evidence" value="ECO:0007669"/>
    <property type="project" value="UniProtKB-KW"/>
</dbReference>
<dbReference type="RefSeq" id="WP_129894429.1">
    <property type="nucleotide sequence ID" value="NZ_CP035758.1"/>
</dbReference>
<keyword evidence="5 11" id="KW-0547">Nucleotide-binding</keyword>
<dbReference type="GO" id="GO:0009035">
    <property type="term" value="F:type I site-specific deoxyribonuclease activity"/>
    <property type="evidence" value="ECO:0007669"/>
    <property type="project" value="UniProtKB-EC"/>
</dbReference>
<dbReference type="InterPro" id="IPR055180">
    <property type="entry name" value="HsdR_RecA-like_helicase_dom_2"/>
</dbReference>
<feature type="domain" description="Helicase ATP-binding" evidence="12">
    <location>
        <begin position="285"/>
        <end position="467"/>
    </location>
</feature>
<evidence type="ECO:0000256" key="2">
    <source>
        <dbReference type="ARBA" id="ARBA00008598"/>
    </source>
</evidence>
<dbReference type="Gene3D" id="3.90.1570.50">
    <property type="match status" value="1"/>
</dbReference>
<keyword evidence="4" id="KW-0540">Nuclease</keyword>
<accession>A0A4P6K6X2</accession>
<keyword evidence="10 11" id="KW-0238">DNA-binding</keyword>
<evidence type="ECO:0000313" key="13">
    <source>
        <dbReference type="EMBL" id="QBD83366.1"/>
    </source>
</evidence>
<keyword evidence="14" id="KW-1185">Reference proteome</keyword>
<dbReference type="GO" id="GO:0003677">
    <property type="term" value="F:DNA binding"/>
    <property type="evidence" value="ECO:0007669"/>
    <property type="project" value="UniProtKB-KW"/>
</dbReference>
<dbReference type="OrthoDB" id="9758243at2"/>
<dbReference type="InterPro" id="IPR040980">
    <property type="entry name" value="SWI2_SNF2"/>
</dbReference>
<evidence type="ECO:0000256" key="4">
    <source>
        <dbReference type="ARBA" id="ARBA00022722"/>
    </source>
</evidence>
<dbReference type="InterPro" id="IPR027417">
    <property type="entry name" value="P-loop_NTPase"/>
</dbReference>
<comment type="subunit">
    <text evidence="3 11">The type I restriction/modification system is composed of three polypeptides R, M and S.</text>
</comment>
<evidence type="ECO:0000256" key="1">
    <source>
        <dbReference type="ARBA" id="ARBA00000851"/>
    </source>
</evidence>
<dbReference type="NCBIfam" id="TIGR00348">
    <property type="entry name" value="hsdR"/>
    <property type="match status" value="1"/>
</dbReference>
<dbReference type="Proteomes" id="UP000290365">
    <property type="component" value="Chromosome"/>
</dbReference>
<protein>
    <recommendedName>
        <fullName evidence="11">Type I restriction enzyme endonuclease subunit</fullName>
        <shortName evidence="11">R protein</shortName>
        <ecNumber evidence="11">3.1.21.3</ecNumber>
    </recommendedName>
</protein>
<dbReference type="PANTHER" id="PTHR30195:SF15">
    <property type="entry name" value="TYPE I RESTRICTION ENZYME HINDI ENDONUCLEASE SUBUNIT"/>
    <property type="match status" value="1"/>
</dbReference>
<keyword evidence="9 11" id="KW-0067">ATP-binding</keyword>
<evidence type="ECO:0000313" key="14">
    <source>
        <dbReference type="Proteomes" id="UP000290365"/>
    </source>
</evidence>
<dbReference type="GO" id="GO:0009307">
    <property type="term" value="P:DNA restriction-modification system"/>
    <property type="evidence" value="ECO:0007669"/>
    <property type="project" value="UniProtKB-KW"/>
</dbReference>
<evidence type="ECO:0000256" key="5">
    <source>
        <dbReference type="ARBA" id="ARBA00022741"/>
    </source>
</evidence>
<sequence length="1028" mass="116206">MTEDQLEQAALGWFRELGYQVVFGPDIAPPPDGTAPERDNYRQTILMERLKTRLQIINPAIPAAAIDDAIHQILAPNLPTVIQINRQFHHWLRDGVKIQYQRGNETVGDQVYLVDFTEPTKNDWLVVNQFSIRGTQHTRRPDIIVFLNGLPVAVLELKNPADEEADIWKAFDQLQTYKEHIPDLFNTNEMLIISDGVTARMGSLTADKERFSTWRTIDGHAIDPLGTMRELETLIKGVFNKEFLLDYLQNYILFEEDKEGIVKKIAGYHQFHAVRLAMTRTLAAAAVDGDRKAGVVWHTQGSGKSISMACYAGKVMTNPEMKNPTIVVVTDRNDLDGQLFGTFSMAKDLLRETPAQADNRKGLRELLANRPSGGIIFTTIQKFTPGEDEDSFPLLSERHNIVVICDEAHRTQYGLEARLNKKGEFEYGYAKHMRDALPNATFIAFTGTPVSQTDRDTRAVFGPDIHVYDMEQAEKDQATVKIYYEGRLAKLELNDDENLRIDEEVEELTEDQEESAAAKTKSRWAALEKLVGTEPRLKQIAADIVQHFENRLRVIDGKAMVVAMSRDICARLYNAIIELRPEWHDDDPKKGVIKIVMTGSASDKAILRPHLYSKQVKKDLEQRFKDPGDPFKIVIVRDMWLTGFDAPCLHTMYIDKPMRGHSLMQAIARVNRVFKDKPGGLVVDYIGIANELREALNEYTASGGKGEPTEVIEKAFDFFLEKLSVARGMMHGFDYSDYETDAFELLPGAADHILGQKDGLKRFADCVSAMSQAFALCSTYEDAIPHREEVAFLQAIRAAITKHDTASSKIDDERREHALRQIVSKAIAADGVVDIFAAAGLKNPNIGLLSDDFLNDVRLLPHKNLAVELLERLLKNDIQSRFKNNVVQNKKFSDLLQQSLNKYRNRSIETAQVIEELIAMAQEFKAAAERGEDLGLSAEEIAFYDALETNQAAVRELGDAVLRKIATELTTQLRKNISVDWSVRDTVRARLRLLVKRILRKYKYPPDLEQRAIDLVLQQAETLSATWV</sequence>